<dbReference type="AlphaFoldDB" id="A0A4Y2KIK7"/>
<dbReference type="Proteomes" id="UP000499080">
    <property type="component" value="Unassembled WGS sequence"/>
</dbReference>
<protein>
    <submittedName>
        <fullName evidence="1">Uncharacterized protein</fullName>
    </submittedName>
</protein>
<name>A0A4Y2KIK7_ARAVE</name>
<sequence>MYFVNEYFLFLHFSKRLDFVETDSGFYSQIHFTDLSLEVLFFTAHGPFPSFLPCRNLILFFWGNRHINPLCYGLPPHNLLSYGATQPTTSASMVPQRREQFIVKKEDP</sequence>
<keyword evidence="2" id="KW-1185">Reference proteome</keyword>
<evidence type="ECO:0000313" key="1">
    <source>
        <dbReference type="EMBL" id="GBN02188.1"/>
    </source>
</evidence>
<accession>A0A4Y2KIK7</accession>
<gene>
    <name evidence="1" type="ORF">AVEN_59416_1</name>
</gene>
<proteinExistence type="predicted"/>
<reference evidence="1 2" key="1">
    <citation type="journal article" date="2019" name="Sci. Rep.">
        <title>Orb-weaving spider Araneus ventricosus genome elucidates the spidroin gene catalogue.</title>
        <authorList>
            <person name="Kono N."/>
            <person name="Nakamura H."/>
            <person name="Ohtoshi R."/>
            <person name="Moran D.A.P."/>
            <person name="Shinohara A."/>
            <person name="Yoshida Y."/>
            <person name="Fujiwara M."/>
            <person name="Mori M."/>
            <person name="Tomita M."/>
            <person name="Arakawa K."/>
        </authorList>
    </citation>
    <scope>NUCLEOTIDE SEQUENCE [LARGE SCALE GENOMIC DNA]</scope>
</reference>
<comment type="caution">
    <text evidence="1">The sequence shown here is derived from an EMBL/GenBank/DDBJ whole genome shotgun (WGS) entry which is preliminary data.</text>
</comment>
<evidence type="ECO:0000313" key="2">
    <source>
        <dbReference type="Proteomes" id="UP000499080"/>
    </source>
</evidence>
<dbReference type="EMBL" id="BGPR01004684">
    <property type="protein sequence ID" value="GBN02188.1"/>
    <property type="molecule type" value="Genomic_DNA"/>
</dbReference>
<organism evidence="1 2">
    <name type="scientific">Araneus ventricosus</name>
    <name type="common">Orbweaver spider</name>
    <name type="synonym">Epeira ventricosa</name>
    <dbReference type="NCBI Taxonomy" id="182803"/>
    <lineage>
        <taxon>Eukaryota</taxon>
        <taxon>Metazoa</taxon>
        <taxon>Ecdysozoa</taxon>
        <taxon>Arthropoda</taxon>
        <taxon>Chelicerata</taxon>
        <taxon>Arachnida</taxon>
        <taxon>Araneae</taxon>
        <taxon>Araneomorphae</taxon>
        <taxon>Entelegynae</taxon>
        <taxon>Araneoidea</taxon>
        <taxon>Araneidae</taxon>
        <taxon>Araneus</taxon>
    </lineage>
</organism>